<gene>
    <name evidence="13" type="ORF">D5H75_19495</name>
</gene>
<dbReference type="Pfam" id="PF00400">
    <property type="entry name" value="WD40"/>
    <property type="match status" value="5"/>
</dbReference>
<feature type="compositionally biased region" description="Low complexity" evidence="11">
    <location>
        <begin position="462"/>
        <end position="476"/>
    </location>
</feature>
<evidence type="ECO:0000256" key="7">
    <source>
        <dbReference type="ARBA" id="ARBA00022777"/>
    </source>
</evidence>
<accession>A0A3A4ARL2</accession>
<evidence type="ECO:0000256" key="9">
    <source>
        <dbReference type="PROSITE-ProRule" id="PRU00221"/>
    </source>
</evidence>
<dbReference type="Gene3D" id="3.30.200.20">
    <property type="entry name" value="Phosphorylase Kinase, domain 1"/>
    <property type="match status" value="1"/>
</dbReference>
<feature type="compositionally biased region" description="Low complexity" evidence="11">
    <location>
        <begin position="350"/>
        <end position="360"/>
    </location>
</feature>
<dbReference type="EMBL" id="QZEY01000007">
    <property type="protein sequence ID" value="RJL31249.1"/>
    <property type="molecule type" value="Genomic_DNA"/>
</dbReference>
<feature type="domain" description="Protein kinase" evidence="12">
    <location>
        <begin position="15"/>
        <end position="271"/>
    </location>
</feature>
<feature type="binding site" evidence="10">
    <location>
        <position position="44"/>
    </location>
    <ligand>
        <name>ATP</name>
        <dbReference type="ChEBI" id="CHEBI:30616"/>
    </ligand>
</feature>
<evidence type="ECO:0000256" key="3">
    <source>
        <dbReference type="ARBA" id="ARBA00022574"/>
    </source>
</evidence>
<feature type="repeat" description="WD" evidence="9">
    <location>
        <begin position="528"/>
        <end position="569"/>
    </location>
</feature>
<dbReference type="SUPFAM" id="SSF56112">
    <property type="entry name" value="Protein kinase-like (PK-like)"/>
    <property type="match status" value="1"/>
</dbReference>
<dbReference type="AlphaFoldDB" id="A0A3A4ARL2"/>
<dbReference type="PROSITE" id="PS50011">
    <property type="entry name" value="PROTEIN_KINASE_DOM"/>
    <property type="match status" value="1"/>
</dbReference>
<keyword evidence="8 10" id="KW-0067">ATP-binding</keyword>
<dbReference type="PROSITE" id="PS00107">
    <property type="entry name" value="PROTEIN_KINASE_ATP"/>
    <property type="match status" value="1"/>
</dbReference>
<dbReference type="Proteomes" id="UP000265768">
    <property type="component" value="Unassembled WGS sequence"/>
</dbReference>
<dbReference type="InterPro" id="IPR000719">
    <property type="entry name" value="Prot_kinase_dom"/>
</dbReference>
<keyword evidence="5" id="KW-0677">Repeat</keyword>
<organism evidence="13 14">
    <name type="scientific">Bailinhaonella thermotolerans</name>
    <dbReference type="NCBI Taxonomy" id="1070861"/>
    <lineage>
        <taxon>Bacteria</taxon>
        <taxon>Bacillati</taxon>
        <taxon>Actinomycetota</taxon>
        <taxon>Actinomycetes</taxon>
        <taxon>Streptosporangiales</taxon>
        <taxon>Streptosporangiaceae</taxon>
        <taxon>Bailinhaonella</taxon>
    </lineage>
</organism>
<dbReference type="PRINTS" id="PR00320">
    <property type="entry name" value="GPROTEINBRPT"/>
</dbReference>
<dbReference type="InterPro" id="IPR017441">
    <property type="entry name" value="Protein_kinase_ATP_BS"/>
</dbReference>
<dbReference type="GO" id="GO:0004674">
    <property type="term" value="F:protein serine/threonine kinase activity"/>
    <property type="evidence" value="ECO:0007669"/>
    <property type="project" value="UniProtKB-EC"/>
</dbReference>
<dbReference type="PROSITE" id="PS50082">
    <property type="entry name" value="WD_REPEATS_2"/>
    <property type="match status" value="5"/>
</dbReference>
<dbReference type="InterPro" id="IPR011009">
    <property type="entry name" value="Kinase-like_dom_sf"/>
</dbReference>
<dbReference type="InterPro" id="IPR036322">
    <property type="entry name" value="WD40_repeat_dom_sf"/>
</dbReference>
<feature type="compositionally biased region" description="Low complexity" evidence="11">
    <location>
        <begin position="279"/>
        <end position="291"/>
    </location>
</feature>
<dbReference type="PROSITE" id="PS50294">
    <property type="entry name" value="WD_REPEATS_REGION"/>
    <property type="match status" value="4"/>
</dbReference>
<proteinExistence type="inferred from homology"/>
<feature type="region of interest" description="Disordered" evidence="11">
    <location>
        <begin position="456"/>
        <end position="477"/>
    </location>
</feature>
<evidence type="ECO:0000256" key="4">
    <source>
        <dbReference type="ARBA" id="ARBA00022679"/>
    </source>
</evidence>
<feature type="region of interest" description="Disordered" evidence="11">
    <location>
        <begin position="267"/>
        <end position="408"/>
    </location>
</feature>
<comment type="similarity">
    <text evidence="1">Belongs to the protein kinase superfamily. NEK Ser/Thr protein kinase family. NIMA subfamily.</text>
</comment>
<name>A0A3A4ARL2_9ACTN</name>
<evidence type="ECO:0000256" key="8">
    <source>
        <dbReference type="ARBA" id="ARBA00022840"/>
    </source>
</evidence>
<dbReference type="CDD" id="cd14014">
    <property type="entry name" value="STKc_PknB_like"/>
    <property type="match status" value="1"/>
</dbReference>
<dbReference type="InterPro" id="IPR019775">
    <property type="entry name" value="WD40_repeat_CS"/>
</dbReference>
<keyword evidence="3 9" id="KW-0853">WD repeat</keyword>
<keyword evidence="7" id="KW-0418">Kinase</keyword>
<dbReference type="SMART" id="SM00320">
    <property type="entry name" value="WD40"/>
    <property type="match status" value="6"/>
</dbReference>
<evidence type="ECO:0000256" key="11">
    <source>
        <dbReference type="SAM" id="MobiDB-lite"/>
    </source>
</evidence>
<dbReference type="PROSITE" id="PS00678">
    <property type="entry name" value="WD_REPEATS_1"/>
    <property type="match status" value="2"/>
</dbReference>
<feature type="compositionally biased region" description="Low complexity" evidence="11">
    <location>
        <begin position="301"/>
        <end position="342"/>
    </location>
</feature>
<evidence type="ECO:0000313" key="13">
    <source>
        <dbReference type="EMBL" id="RJL31249.1"/>
    </source>
</evidence>
<sequence length="778" mass="79320">MIVTEAEEEPLAGRYRLAEVLGQGGMGRVWRGRDELLRRDVAVKEILFPPELTAEERDAYSRRALREARAAARLNHPGIVTVHDVIMRGSSPVIVMELLRGPSLAQAIAREGRLPPDRVAAIARMLLEALERAHEAGIVHRDLKPANVLLVDGRAVITDFGIAGFTDDTTLTLSGALMGTPAFMAPEQVRERDVGPPADLWSLGATLYAAVEGRPPYDAANPIAAIAALMGREPDPPVHAGPLAPLLRGLLRKDPGERLTARQALAALPAITPPRPDAAEGTAPAGTAPMPSTRPAPAPTAPVTRAAPIAARPAPDASVPGAPAATTPTAPDATPTASAGPAVPAESAGGEADAAPAVPRAGGGPAGSRDVEGGRSGGAPGPAPPGAPSAGAPAGGSGGRPGPAPTVVAEPTAHVTKALPEEEERRSRRGVLIAGGLAALAAVGVPVGIFLRREPGGGGGSAASPSPGRSSSPRPRTWTLTGTADAHDGQVRALAVAADGSTVATGGDDRTVRLWDGVRDGSPPVAVLPGHSGAVVAVAFGGGGKILASADSRGDIRLWETPAGRSLGVVQGARVRAVAVNAYGGVVAAGREDGTVSLWDVRTHERIADLRGHRGAVRAVAFDRSSSVLVAASDDGTVRFWNVEDTREGFERRPDLARRSSHRTLTGGGGAALALAVSEDHVAAGWADGSVRVWDRNGAPVSEGREHGRPVRALAWGNGLAAAAEGEKVVRFRGTDSQGAAYAPVTNPSPVTSLAFGQLGRTLIAGGADGKVREWTIS</sequence>
<dbReference type="SMART" id="SM00220">
    <property type="entry name" value="S_TKc"/>
    <property type="match status" value="1"/>
</dbReference>
<feature type="repeat" description="WD" evidence="9">
    <location>
        <begin position="744"/>
        <end position="778"/>
    </location>
</feature>
<dbReference type="Gene3D" id="1.10.510.10">
    <property type="entry name" value="Transferase(Phosphotransferase) domain 1"/>
    <property type="match status" value="1"/>
</dbReference>
<evidence type="ECO:0000256" key="10">
    <source>
        <dbReference type="PROSITE-ProRule" id="PRU10141"/>
    </source>
</evidence>
<keyword evidence="14" id="KW-1185">Reference proteome</keyword>
<dbReference type="PANTHER" id="PTHR43671:SF13">
    <property type="entry name" value="SERINE_THREONINE-PROTEIN KINASE NEK2"/>
    <property type="match status" value="1"/>
</dbReference>
<keyword evidence="4" id="KW-0808">Transferase</keyword>
<dbReference type="Gene3D" id="2.130.10.10">
    <property type="entry name" value="YVTN repeat-like/Quinoprotein amine dehydrogenase"/>
    <property type="match status" value="3"/>
</dbReference>
<protein>
    <recommendedName>
        <fullName evidence="2">non-specific serine/threonine protein kinase</fullName>
        <ecNumber evidence="2">2.7.11.1</ecNumber>
    </recommendedName>
</protein>
<dbReference type="Pfam" id="PF00069">
    <property type="entry name" value="Pkinase"/>
    <property type="match status" value="1"/>
</dbReference>
<feature type="repeat" description="WD" evidence="9">
    <location>
        <begin position="610"/>
        <end position="651"/>
    </location>
</feature>
<evidence type="ECO:0000256" key="1">
    <source>
        <dbReference type="ARBA" id="ARBA00010886"/>
    </source>
</evidence>
<dbReference type="InterPro" id="IPR050660">
    <property type="entry name" value="NEK_Ser/Thr_kinase"/>
</dbReference>
<comment type="caution">
    <text evidence="13">The sequence shown here is derived from an EMBL/GenBank/DDBJ whole genome shotgun (WGS) entry which is preliminary data.</text>
</comment>
<evidence type="ECO:0000259" key="12">
    <source>
        <dbReference type="PROSITE" id="PS50011"/>
    </source>
</evidence>
<dbReference type="InterPro" id="IPR001680">
    <property type="entry name" value="WD40_rpt"/>
</dbReference>
<dbReference type="PANTHER" id="PTHR43671">
    <property type="entry name" value="SERINE/THREONINE-PROTEIN KINASE NEK"/>
    <property type="match status" value="1"/>
</dbReference>
<keyword evidence="6 10" id="KW-0547">Nucleotide-binding</keyword>
<dbReference type="InterPro" id="IPR008271">
    <property type="entry name" value="Ser/Thr_kinase_AS"/>
</dbReference>
<evidence type="ECO:0000256" key="2">
    <source>
        <dbReference type="ARBA" id="ARBA00012513"/>
    </source>
</evidence>
<evidence type="ECO:0000313" key="14">
    <source>
        <dbReference type="Proteomes" id="UP000265768"/>
    </source>
</evidence>
<evidence type="ECO:0000256" key="5">
    <source>
        <dbReference type="ARBA" id="ARBA00022737"/>
    </source>
</evidence>
<dbReference type="InterPro" id="IPR015943">
    <property type="entry name" value="WD40/YVTN_repeat-like_dom_sf"/>
</dbReference>
<dbReference type="CDD" id="cd00200">
    <property type="entry name" value="WD40"/>
    <property type="match status" value="1"/>
</dbReference>
<dbReference type="PROSITE" id="PS00108">
    <property type="entry name" value="PROTEIN_KINASE_ST"/>
    <property type="match status" value="1"/>
</dbReference>
<dbReference type="EC" id="2.7.11.1" evidence="2"/>
<feature type="repeat" description="WD" evidence="9">
    <location>
        <begin position="484"/>
        <end position="516"/>
    </location>
</feature>
<feature type="repeat" description="WD" evidence="9">
    <location>
        <begin position="575"/>
        <end position="609"/>
    </location>
</feature>
<dbReference type="SUPFAM" id="SSF50978">
    <property type="entry name" value="WD40 repeat-like"/>
    <property type="match status" value="1"/>
</dbReference>
<dbReference type="InterPro" id="IPR020472">
    <property type="entry name" value="WD40_PAC1"/>
</dbReference>
<evidence type="ECO:0000256" key="6">
    <source>
        <dbReference type="ARBA" id="ARBA00022741"/>
    </source>
</evidence>
<reference evidence="13 14" key="1">
    <citation type="submission" date="2018-09" db="EMBL/GenBank/DDBJ databases">
        <title>YIM 75507 draft genome.</title>
        <authorList>
            <person name="Tang S."/>
            <person name="Feng Y."/>
        </authorList>
    </citation>
    <scope>NUCLEOTIDE SEQUENCE [LARGE SCALE GENOMIC DNA]</scope>
    <source>
        <strain evidence="13 14">YIM 75507</strain>
    </source>
</reference>
<dbReference type="GO" id="GO:0005524">
    <property type="term" value="F:ATP binding"/>
    <property type="evidence" value="ECO:0007669"/>
    <property type="project" value="UniProtKB-UniRule"/>
</dbReference>